<dbReference type="InterPro" id="IPR017937">
    <property type="entry name" value="Thioredoxin_CS"/>
</dbReference>
<organism evidence="10 11">
    <name type="scientific">Metarhizium robertsii</name>
    <dbReference type="NCBI Taxonomy" id="568076"/>
    <lineage>
        <taxon>Eukaryota</taxon>
        <taxon>Fungi</taxon>
        <taxon>Dikarya</taxon>
        <taxon>Ascomycota</taxon>
        <taxon>Pezizomycotina</taxon>
        <taxon>Sordariomycetes</taxon>
        <taxon>Hypocreomycetidae</taxon>
        <taxon>Hypocreales</taxon>
        <taxon>Clavicipitaceae</taxon>
        <taxon>Metarhizium</taxon>
    </lineage>
</organism>
<dbReference type="PANTHER" id="PTHR45815:SF3">
    <property type="entry name" value="PROTEIN DISULFIDE-ISOMERASE A6"/>
    <property type="match status" value="1"/>
</dbReference>
<dbReference type="CDD" id="cd03002">
    <property type="entry name" value="PDI_a_MPD1_like"/>
    <property type="match status" value="1"/>
</dbReference>
<feature type="compositionally biased region" description="Low complexity" evidence="7">
    <location>
        <begin position="286"/>
        <end position="305"/>
    </location>
</feature>
<feature type="compositionally biased region" description="Basic and acidic residues" evidence="7">
    <location>
        <begin position="255"/>
        <end position="269"/>
    </location>
</feature>
<dbReference type="CDD" id="cd02981">
    <property type="entry name" value="PDI_b_family"/>
    <property type="match status" value="1"/>
</dbReference>
<dbReference type="SUPFAM" id="SSF52833">
    <property type="entry name" value="Thioredoxin-like"/>
    <property type="match status" value="2"/>
</dbReference>
<evidence type="ECO:0000256" key="1">
    <source>
        <dbReference type="ARBA" id="ARBA00001182"/>
    </source>
</evidence>
<evidence type="ECO:0000256" key="6">
    <source>
        <dbReference type="ARBA" id="ARBA00023284"/>
    </source>
</evidence>
<feature type="region of interest" description="Disordered" evidence="7">
    <location>
        <begin position="241"/>
        <end position="305"/>
    </location>
</feature>
<evidence type="ECO:0000256" key="7">
    <source>
        <dbReference type="SAM" id="MobiDB-lite"/>
    </source>
</evidence>
<evidence type="ECO:0000256" key="3">
    <source>
        <dbReference type="ARBA" id="ARBA00012723"/>
    </source>
</evidence>
<dbReference type="Gene3D" id="3.40.30.10">
    <property type="entry name" value="Glutaredoxin"/>
    <property type="match status" value="2"/>
</dbReference>
<dbReference type="GO" id="GO:0015035">
    <property type="term" value="F:protein-disulfide reductase activity"/>
    <property type="evidence" value="ECO:0007669"/>
    <property type="project" value="TreeGrafter"/>
</dbReference>
<dbReference type="Pfam" id="PF24541">
    <property type="entry name" value="Thioredox_PDIA6_C"/>
    <property type="match status" value="1"/>
</dbReference>
<keyword evidence="8" id="KW-0732">Signal</keyword>
<evidence type="ECO:0000313" key="10">
    <source>
        <dbReference type="EMBL" id="EXU98707.1"/>
    </source>
</evidence>
<dbReference type="GO" id="GO:0005788">
    <property type="term" value="C:endoplasmic reticulum lumen"/>
    <property type="evidence" value="ECO:0007669"/>
    <property type="project" value="UniProtKB-SubCell"/>
</dbReference>
<keyword evidence="5" id="KW-0413">Isomerase</keyword>
<dbReference type="InterPro" id="IPR057305">
    <property type="entry name" value="Thioredox_PDIA6_C"/>
</dbReference>
<comment type="caution">
    <text evidence="10">The sequence shown here is derived from an EMBL/GenBank/DDBJ whole genome shotgun (WGS) entry which is preliminary data.</text>
</comment>
<name>A0A0A1USJ6_9HYPO</name>
<dbReference type="EC" id="5.3.4.1" evidence="3"/>
<keyword evidence="6" id="KW-0676">Redox-active center</keyword>
<feature type="region of interest" description="Disordered" evidence="7">
    <location>
        <begin position="444"/>
        <end position="468"/>
    </location>
</feature>
<evidence type="ECO:0000259" key="9">
    <source>
        <dbReference type="PROSITE" id="PS51352"/>
    </source>
</evidence>
<dbReference type="Pfam" id="PF00085">
    <property type="entry name" value="Thioredoxin"/>
    <property type="match status" value="1"/>
</dbReference>
<dbReference type="PROSITE" id="PS51352">
    <property type="entry name" value="THIOREDOXIN_2"/>
    <property type="match status" value="1"/>
</dbReference>
<dbReference type="GO" id="GO:0034976">
    <property type="term" value="P:response to endoplasmic reticulum stress"/>
    <property type="evidence" value="ECO:0007669"/>
    <property type="project" value="TreeGrafter"/>
</dbReference>
<keyword evidence="4" id="KW-1015">Disulfide bond</keyword>
<evidence type="ECO:0000256" key="4">
    <source>
        <dbReference type="ARBA" id="ARBA00023157"/>
    </source>
</evidence>
<comment type="subcellular location">
    <subcellularLocation>
        <location evidence="2">Endoplasmic reticulum lumen</location>
    </subcellularLocation>
</comment>
<dbReference type="PROSITE" id="PS00194">
    <property type="entry name" value="THIOREDOXIN_1"/>
    <property type="match status" value="1"/>
</dbReference>
<reference evidence="10 11" key="1">
    <citation type="submission" date="2014-02" db="EMBL/GenBank/DDBJ databases">
        <title>The genome sequence of the entomopathogenic fungus Metarhizium robertsii ARSEF 2575.</title>
        <authorList>
            <person name="Giuliano Garisto Donzelli B."/>
            <person name="Roe B.A."/>
            <person name="Macmil S.L."/>
            <person name="Krasnoff S.B."/>
            <person name="Gibson D.M."/>
        </authorList>
    </citation>
    <scope>NUCLEOTIDE SEQUENCE [LARGE SCALE GENOMIC DNA]</scope>
    <source>
        <strain evidence="10 11">ARSEF 2575</strain>
    </source>
</reference>
<dbReference type="HOGENOM" id="CLU_030577_0_0_1"/>
<gene>
    <name evidence="10" type="ORF">X797_008181</name>
</gene>
<dbReference type="AlphaFoldDB" id="A0A0A1USJ6"/>
<evidence type="ECO:0000256" key="2">
    <source>
        <dbReference type="ARBA" id="ARBA00004319"/>
    </source>
</evidence>
<dbReference type="OrthoDB" id="10264505at2759"/>
<dbReference type="InterPro" id="IPR013766">
    <property type="entry name" value="Thioredoxin_domain"/>
</dbReference>
<evidence type="ECO:0000256" key="5">
    <source>
        <dbReference type="ARBA" id="ARBA00023235"/>
    </source>
</evidence>
<feature type="signal peptide" evidence="8">
    <location>
        <begin position="1"/>
        <end position="22"/>
    </location>
</feature>
<comment type="catalytic activity">
    <reaction evidence="1">
        <text>Catalyzes the rearrangement of -S-S- bonds in proteins.</text>
        <dbReference type="EC" id="5.3.4.1"/>
    </reaction>
</comment>
<sequence length="468" mass="50622">MLPPGSVAGLTALLAAVPSVHAMYTSNSPVLQVNAKTYHTLIAKSNHTSIVEFYAPWCGHCKNLKPAYENAAKKLDGLAKVAAIDCDNEMNKQFCGGMGVQGFPTLKIVRPGKKPGSKPVVEDYQGARTAKAIMEAVASKINNHVTKVTDKDLDAFLKPQGPKAIMFTDKGTTSALLRSLAIDFLDVISVAQVRNKEAKIVEKFGITKFPTFVLVPGGDKEPIIYDGDLNKKDMVAFLKQVGQPNPDPAPAKPKVKSDKTKAPKSEKAQSNKTKASSSASPDTEDSATTPEASTQTTATEPAASTPDVISITTVTTKDTLVEKCLSPKSHTCVLAFIPVDASENSAKVTDSLSQLNTKYVHGHRQLFPFLAIPSNIEGLDSIRQALGLEKDVELIAINARRSWWRHYDGNFDVESVEAWLDAIRMGEGSKKKLPTEIIAVEEVVEEDSDKKTDAEEQAPADEVKHEEL</sequence>
<feature type="chain" id="PRO_5001981102" description="protein disulfide-isomerase" evidence="8">
    <location>
        <begin position="23"/>
        <end position="468"/>
    </location>
</feature>
<dbReference type="InterPro" id="IPR036249">
    <property type="entry name" value="Thioredoxin-like_sf"/>
</dbReference>
<dbReference type="PRINTS" id="PR00421">
    <property type="entry name" value="THIOREDOXIN"/>
</dbReference>
<dbReference type="GO" id="GO:0003756">
    <property type="term" value="F:protein disulfide isomerase activity"/>
    <property type="evidence" value="ECO:0007669"/>
    <property type="project" value="UniProtKB-EC"/>
</dbReference>
<dbReference type="EMBL" id="JELW01000024">
    <property type="protein sequence ID" value="EXU98707.1"/>
    <property type="molecule type" value="Genomic_DNA"/>
</dbReference>
<dbReference type="eggNOG" id="KOG0191">
    <property type="taxonomic scope" value="Eukaryota"/>
</dbReference>
<evidence type="ECO:0000256" key="8">
    <source>
        <dbReference type="SAM" id="SignalP"/>
    </source>
</evidence>
<proteinExistence type="predicted"/>
<protein>
    <recommendedName>
        <fullName evidence="3">protein disulfide-isomerase</fullName>
        <ecNumber evidence="3">5.3.4.1</ecNumber>
    </recommendedName>
</protein>
<dbReference type="PANTHER" id="PTHR45815">
    <property type="entry name" value="PROTEIN DISULFIDE-ISOMERASE A6"/>
    <property type="match status" value="1"/>
</dbReference>
<feature type="domain" description="Thioredoxin" evidence="9">
    <location>
        <begin position="11"/>
        <end position="142"/>
    </location>
</feature>
<dbReference type="Proteomes" id="UP000030151">
    <property type="component" value="Unassembled WGS sequence"/>
</dbReference>
<feature type="compositionally biased region" description="Polar residues" evidence="7">
    <location>
        <begin position="270"/>
        <end position="281"/>
    </location>
</feature>
<evidence type="ECO:0000313" key="11">
    <source>
        <dbReference type="Proteomes" id="UP000030151"/>
    </source>
</evidence>
<accession>A0A0A1USJ6</accession>